<dbReference type="Proteomes" id="UP000317648">
    <property type="component" value="Chromosome"/>
</dbReference>
<feature type="transmembrane region" description="Helical" evidence="1">
    <location>
        <begin position="202"/>
        <end position="225"/>
    </location>
</feature>
<proteinExistence type="predicted"/>
<feature type="transmembrane region" description="Helical" evidence="1">
    <location>
        <begin position="433"/>
        <end position="456"/>
    </location>
</feature>
<sequence length="483" mass="53722">MPAHEPYRYAPLAAGEINGDEVVGNVEIVDRDLAESVDGDRLGDHPSREHGGASEVIESGITVVDETSLPFRVLRTCCGVIEWFFGVACMIFALAMATTVPLFQFLSLGYLLEASGRVARSGDLRAGFIGVRQAARVGSMALGAWLVLQPLNLVSSYWYSASLIAPDSRVTQGWRIAQLVLMVLTLGHILAAWSAGGKLRHFFWPLLALPAMAIWSLRRLLSLVYRPQPGARRMSALDRFWTDLTEHQPFRQWFPPAVLLHRVREGRMLEKARDAVWDFFVGMRLGYYFWLGLRGFAAAVIWLALPALLMAASTRIEGPAAVLVGLAGALLLGGILLFLPFLQTQLAADNRWRSGFAVRRVLHGFAHAPVAFWLALASTLLLALPLYLLKVEATPRQVVWLPALLFVSFLFPARLLSGWAVRRGQSDAPRRWLLVRGSAFFGALPVIGLYVLFVYLSQYTSWYGRWSLLEQHAFLAPAPFFHL</sequence>
<evidence type="ECO:0000313" key="3">
    <source>
        <dbReference type="Proteomes" id="UP000317648"/>
    </source>
</evidence>
<keyword evidence="3" id="KW-1185">Reference proteome</keyword>
<keyword evidence="1" id="KW-0812">Transmembrane</keyword>
<keyword evidence="1" id="KW-1133">Transmembrane helix</keyword>
<feature type="transmembrane region" description="Helical" evidence="1">
    <location>
        <begin position="321"/>
        <end position="342"/>
    </location>
</feature>
<dbReference type="AlphaFoldDB" id="A0A518E2R7"/>
<evidence type="ECO:0000256" key="1">
    <source>
        <dbReference type="SAM" id="Phobius"/>
    </source>
</evidence>
<feature type="transmembrane region" description="Helical" evidence="1">
    <location>
        <begin position="399"/>
        <end position="421"/>
    </location>
</feature>
<dbReference type="RefSeq" id="WP_145057604.1">
    <property type="nucleotide sequence ID" value="NZ_CP036433.1"/>
</dbReference>
<dbReference type="EMBL" id="CP036433">
    <property type="protein sequence ID" value="QDU98389.1"/>
    <property type="molecule type" value="Genomic_DNA"/>
</dbReference>
<reference evidence="2 3" key="1">
    <citation type="submission" date="2019-02" db="EMBL/GenBank/DDBJ databases">
        <title>Deep-cultivation of Planctomycetes and their phenomic and genomic characterization uncovers novel biology.</title>
        <authorList>
            <person name="Wiegand S."/>
            <person name="Jogler M."/>
            <person name="Boedeker C."/>
            <person name="Pinto D."/>
            <person name="Vollmers J."/>
            <person name="Rivas-Marin E."/>
            <person name="Kohn T."/>
            <person name="Peeters S.H."/>
            <person name="Heuer A."/>
            <person name="Rast P."/>
            <person name="Oberbeckmann S."/>
            <person name="Bunk B."/>
            <person name="Jeske O."/>
            <person name="Meyerdierks A."/>
            <person name="Storesund J.E."/>
            <person name="Kallscheuer N."/>
            <person name="Luecker S."/>
            <person name="Lage O.M."/>
            <person name="Pohl T."/>
            <person name="Merkel B.J."/>
            <person name="Hornburger P."/>
            <person name="Mueller R.-W."/>
            <person name="Bruemmer F."/>
            <person name="Labrenz M."/>
            <person name="Spormann A.M."/>
            <person name="Op den Camp H."/>
            <person name="Overmann J."/>
            <person name="Amann R."/>
            <person name="Jetten M.S.M."/>
            <person name="Mascher T."/>
            <person name="Medema M.H."/>
            <person name="Devos D.P."/>
            <person name="Kaster A.-K."/>
            <person name="Ovreas L."/>
            <person name="Rohde M."/>
            <person name="Galperin M.Y."/>
            <person name="Jogler C."/>
        </authorList>
    </citation>
    <scope>NUCLEOTIDE SEQUENCE [LARGE SCALE GENOMIC DNA]</scope>
    <source>
        <strain evidence="2 3">Pla85_3_4</strain>
    </source>
</reference>
<protein>
    <submittedName>
        <fullName evidence="2">Uncharacterized protein</fullName>
    </submittedName>
</protein>
<evidence type="ECO:0000313" key="2">
    <source>
        <dbReference type="EMBL" id="QDU98389.1"/>
    </source>
</evidence>
<gene>
    <name evidence="2" type="ORF">Pla8534_62570</name>
</gene>
<feature type="transmembrane region" description="Helical" evidence="1">
    <location>
        <begin position="176"/>
        <end position="196"/>
    </location>
</feature>
<feature type="transmembrane region" description="Helical" evidence="1">
    <location>
        <begin position="287"/>
        <end position="309"/>
    </location>
</feature>
<organism evidence="2 3">
    <name type="scientific">Lignipirellula cremea</name>
    <dbReference type="NCBI Taxonomy" id="2528010"/>
    <lineage>
        <taxon>Bacteria</taxon>
        <taxon>Pseudomonadati</taxon>
        <taxon>Planctomycetota</taxon>
        <taxon>Planctomycetia</taxon>
        <taxon>Pirellulales</taxon>
        <taxon>Pirellulaceae</taxon>
        <taxon>Lignipirellula</taxon>
    </lineage>
</organism>
<feature type="transmembrane region" description="Helical" evidence="1">
    <location>
        <begin position="362"/>
        <end position="387"/>
    </location>
</feature>
<name>A0A518E2R7_9BACT</name>
<feature type="transmembrane region" description="Helical" evidence="1">
    <location>
        <begin position="83"/>
        <end position="112"/>
    </location>
</feature>
<keyword evidence="1" id="KW-0472">Membrane</keyword>
<accession>A0A518E2R7</accession>
<dbReference type="KEGG" id="lcre:Pla8534_62570"/>
<dbReference type="OrthoDB" id="267627at2"/>